<keyword evidence="5 6" id="KW-0472">Membrane</keyword>
<accession>A0A3G8WHY4</accession>
<feature type="transmembrane region" description="Helical" evidence="6">
    <location>
        <begin position="136"/>
        <end position="154"/>
    </location>
</feature>
<evidence type="ECO:0000256" key="2">
    <source>
        <dbReference type="ARBA" id="ARBA00007511"/>
    </source>
</evidence>
<gene>
    <name evidence="7" type="ORF">EIH08_08795</name>
</gene>
<dbReference type="EMBL" id="CP034171">
    <property type="protein sequence ID" value="AZI20790.1"/>
    <property type="molecule type" value="Genomic_DNA"/>
</dbReference>
<dbReference type="Proteomes" id="UP000282297">
    <property type="component" value="Chromosome"/>
</dbReference>
<evidence type="ECO:0000256" key="5">
    <source>
        <dbReference type="ARBA" id="ARBA00023136"/>
    </source>
</evidence>
<feature type="transmembrane region" description="Helical" evidence="6">
    <location>
        <begin position="231"/>
        <end position="250"/>
    </location>
</feature>
<dbReference type="Pfam" id="PF03741">
    <property type="entry name" value="TerC"/>
    <property type="match status" value="1"/>
</dbReference>
<comment type="subcellular location">
    <subcellularLocation>
        <location evidence="1">Membrane</location>
        <topology evidence="1">Multi-pass membrane protein</topology>
    </subcellularLocation>
</comment>
<dbReference type="GO" id="GO:0016020">
    <property type="term" value="C:membrane"/>
    <property type="evidence" value="ECO:0007669"/>
    <property type="project" value="UniProtKB-SubCell"/>
</dbReference>
<feature type="transmembrane region" description="Helical" evidence="6">
    <location>
        <begin position="174"/>
        <end position="194"/>
    </location>
</feature>
<evidence type="ECO:0000256" key="4">
    <source>
        <dbReference type="ARBA" id="ARBA00022989"/>
    </source>
</evidence>
<dbReference type="PANTHER" id="PTHR30238:SF4">
    <property type="entry name" value="SLL1022 PROTEIN"/>
    <property type="match status" value="1"/>
</dbReference>
<keyword evidence="3 6" id="KW-0812">Transmembrane</keyword>
<reference evidence="8" key="1">
    <citation type="submission" date="2018-11" db="EMBL/GenBank/DDBJ databases">
        <title>Proposal to divide the Flavobacteriaceae and reorganize its genera based on Amino Acid Identity values calculated from whole genome sequences.</title>
        <authorList>
            <person name="Nicholson A.C."/>
            <person name="Gulvik C.A."/>
            <person name="Whitney A.M."/>
            <person name="Humrighouse B.W."/>
            <person name="Bell M."/>
            <person name="Holmes B."/>
            <person name="Steigerwalt A.B."/>
            <person name="Villarma A."/>
            <person name="Sheth M."/>
            <person name="Batra D."/>
            <person name="Pryor J."/>
            <person name="Bernardet J.-F."/>
            <person name="Hugo C."/>
            <person name="Kampfer P."/>
            <person name="Newman J.D."/>
            <person name="McQuiston J.R."/>
        </authorList>
    </citation>
    <scope>NUCLEOTIDE SEQUENCE [LARGE SCALE GENOMIC DNA]</scope>
    <source>
        <strain evidence="8">H4753</strain>
    </source>
</reference>
<dbReference type="PANTHER" id="PTHR30238">
    <property type="entry name" value="MEMBRANE BOUND PREDICTED REDOX MODULATOR"/>
    <property type="match status" value="1"/>
</dbReference>
<organism evidence="7 8">
    <name type="scientific">Chryseobacterium taklimakanense</name>
    <dbReference type="NCBI Taxonomy" id="536441"/>
    <lineage>
        <taxon>Bacteria</taxon>
        <taxon>Pseudomonadati</taxon>
        <taxon>Bacteroidota</taxon>
        <taxon>Flavobacteriia</taxon>
        <taxon>Flavobacteriales</taxon>
        <taxon>Weeksellaceae</taxon>
        <taxon>Chryseobacterium group</taxon>
        <taxon>Chryseobacterium</taxon>
    </lineage>
</organism>
<proteinExistence type="inferred from homology"/>
<keyword evidence="4 6" id="KW-1133">Transmembrane helix</keyword>
<evidence type="ECO:0000313" key="8">
    <source>
        <dbReference type="Proteomes" id="UP000282297"/>
    </source>
</evidence>
<evidence type="ECO:0000256" key="1">
    <source>
        <dbReference type="ARBA" id="ARBA00004141"/>
    </source>
</evidence>
<feature type="transmembrane region" description="Helical" evidence="6">
    <location>
        <begin position="17"/>
        <end position="41"/>
    </location>
</feature>
<dbReference type="RefSeq" id="WP_124784973.1">
    <property type="nucleotide sequence ID" value="NZ_CP034171.1"/>
</dbReference>
<name>A0A3G8WHY4_9FLAO</name>
<evidence type="ECO:0000256" key="6">
    <source>
        <dbReference type="SAM" id="Phobius"/>
    </source>
</evidence>
<protein>
    <submittedName>
        <fullName evidence="7">TerC family protein</fullName>
    </submittedName>
</protein>
<feature type="transmembrane region" description="Helical" evidence="6">
    <location>
        <begin position="97"/>
        <end position="115"/>
    </location>
</feature>
<dbReference type="AlphaFoldDB" id="A0A3G8WHY4"/>
<feature type="transmembrane region" description="Helical" evidence="6">
    <location>
        <begin position="53"/>
        <end position="77"/>
    </location>
</feature>
<comment type="similarity">
    <text evidence="2">Belongs to the TerC family.</text>
</comment>
<feature type="transmembrane region" description="Helical" evidence="6">
    <location>
        <begin position="206"/>
        <end position="225"/>
    </location>
</feature>
<evidence type="ECO:0000313" key="7">
    <source>
        <dbReference type="EMBL" id="AZI20790.1"/>
    </source>
</evidence>
<dbReference type="InterPro" id="IPR005496">
    <property type="entry name" value="Integral_membrane_TerC"/>
</dbReference>
<sequence>MDLFTGIDWPNFADPQIWISLLTLTFLEIVLGVDNIIFISIISDKLPKEKQRFARNLGLAFAMIFRIILLLMINWIIGLKDPVLTIPFMDEPDGSGALSLSWKDIILLAGGIFLIGKSTFEIHSKMQVEEHHAPKASSAASGLMTMVIIQIILIDMVFSLDSILTAVGLVDNVLLMIIAVIISIGIMMAFAGPISRIINKHPSLQMLALAFLVVIGVMLVAEGIHQHVSKNIIYSCLAFSLAVEMLNIRLRSKKEKMYRLNPDLNNKLEIERDTDHIV</sequence>
<evidence type="ECO:0000256" key="3">
    <source>
        <dbReference type="ARBA" id="ARBA00022692"/>
    </source>
</evidence>